<accession>A0A2H1KAF5</accession>
<dbReference type="AlphaFoldDB" id="A0A2H1KAF5"/>
<feature type="compositionally biased region" description="Basic and acidic residues" evidence="1">
    <location>
        <begin position="49"/>
        <end position="58"/>
    </location>
</feature>
<reference evidence="2 3" key="1">
    <citation type="submission" date="2017-03" db="EMBL/GenBank/DDBJ databases">
        <authorList>
            <person name="Afonso C.L."/>
            <person name="Miller P.J."/>
            <person name="Scott M.A."/>
            <person name="Spackman E."/>
            <person name="Goraichik I."/>
            <person name="Dimitrov K.M."/>
            <person name="Suarez D.L."/>
            <person name="Swayne D.E."/>
        </authorList>
    </citation>
    <scope>NUCLEOTIDE SEQUENCE [LARGE SCALE GENOMIC DNA]</scope>
    <source>
        <strain evidence="3">6(3)</strain>
    </source>
</reference>
<gene>
    <name evidence="2" type="ORF">BAURA63_03131</name>
</gene>
<evidence type="ECO:0000256" key="1">
    <source>
        <dbReference type="SAM" id="MobiDB-lite"/>
    </source>
</evidence>
<dbReference type="EMBL" id="FXYZ01000017">
    <property type="protein sequence ID" value="SMX96751.1"/>
    <property type="molecule type" value="Genomic_DNA"/>
</dbReference>
<feature type="region of interest" description="Disordered" evidence="1">
    <location>
        <begin position="165"/>
        <end position="188"/>
    </location>
</feature>
<feature type="compositionally biased region" description="Basic residues" evidence="1">
    <location>
        <begin position="110"/>
        <end position="127"/>
    </location>
</feature>
<feature type="region of interest" description="Disordered" evidence="1">
    <location>
        <begin position="99"/>
        <end position="132"/>
    </location>
</feature>
<dbReference type="Proteomes" id="UP000234327">
    <property type="component" value="Unassembled WGS sequence"/>
</dbReference>
<organism evidence="2 3">
    <name type="scientific">Brevibacterium aurantiacum</name>
    <dbReference type="NCBI Taxonomy" id="273384"/>
    <lineage>
        <taxon>Bacteria</taxon>
        <taxon>Bacillati</taxon>
        <taxon>Actinomycetota</taxon>
        <taxon>Actinomycetes</taxon>
        <taxon>Micrococcales</taxon>
        <taxon>Brevibacteriaceae</taxon>
        <taxon>Brevibacterium</taxon>
    </lineage>
</organism>
<name>A0A2H1KAF5_BREAU</name>
<evidence type="ECO:0000313" key="2">
    <source>
        <dbReference type="EMBL" id="SMX96751.1"/>
    </source>
</evidence>
<evidence type="ECO:0000313" key="3">
    <source>
        <dbReference type="Proteomes" id="UP000234327"/>
    </source>
</evidence>
<feature type="region of interest" description="Disordered" evidence="1">
    <location>
        <begin position="1"/>
        <end position="83"/>
    </location>
</feature>
<proteinExistence type="predicted"/>
<protein>
    <submittedName>
        <fullName evidence="2">Uncharacterized protein</fullName>
    </submittedName>
</protein>
<sequence>MSLVRSVGALDFDSLPPGQERPRAGEVVGHAGQSEPGSIGVVGPVIRPGDNRGREIGRRRFSASDPQRHPSATPRSRQTAHETGRFARRHGVLIQANSRGSLGTRDPCRHPRVRRSTGQSKAKRPRWRTPPITGLRDLQTQERRRALLQRTKTVAGPRHAIRQTRRCIPRSGSTSAGDRLATRLRDTA</sequence>